<dbReference type="NCBIfam" id="NF005650">
    <property type="entry name" value="PRK07417.1"/>
    <property type="match status" value="1"/>
</dbReference>
<dbReference type="GO" id="GO:0070403">
    <property type="term" value="F:NAD+ binding"/>
    <property type="evidence" value="ECO:0007669"/>
    <property type="project" value="InterPro"/>
</dbReference>
<dbReference type="GO" id="GO:0006571">
    <property type="term" value="P:tyrosine biosynthetic process"/>
    <property type="evidence" value="ECO:0007669"/>
    <property type="project" value="InterPro"/>
</dbReference>
<dbReference type="EMBL" id="CP021983">
    <property type="protein sequence ID" value="ASC70014.1"/>
    <property type="molecule type" value="Genomic_DNA"/>
</dbReference>
<dbReference type="InterPro" id="IPR036291">
    <property type="entry name" value="NAD(P)-bd_dom_sf"/>
</dbReference>
<dbReference type="InterPro" id="IPR008927">
    <property type="entry name" value="6-PGluconate_DH-like_C_sf"/>
</dbReference>
<dbReference type="InterPro" id="IPR003099">
    <property type="entry name" value="Prephen_DH"/>
</dbReference>
<comment type="similarity">
    <text evidence="1">Belongs to the prephenate/arogenate dehydrogenase family.</text>
</comment>
<evidence type="ECO:0000259" key="3">
    <source>
        <dbReference type="PROSITE" id="PS51176"/>
    </source>
</evidence>
<dbReference type="InterPro" id="IPR050812">
    <property type="entry name" value="Preph/Arog_dehydrog"/>
</dbReference>
<name>A0A1Z3HI70_9CYAN</name>
<evidence type="ECO:0000313" key="5">
    <source>
        <dbReference type="Proteomes" id="UP000191901"/>
    </source>
</evidence>
<reference evidence="4 5" key="1">
    <citation type="journal article" date="2016" name="Biochim. Biophys. Acta">
        <title>Characterization of red-shifted phycobilisomes isolated from the chlorophyll f-containing cyanobacterium Halomicronema hongdechloris.</title>
        <authorList>
            <person name="Li Y."/>
            <person name="Lin Y."/>
            <person name="Garvey C.J."/>
            <person name="Birch D."/>
            <person name="Corkery R.W."/>
            <person name="Loughlin P.C."/>
            <person name="Scheer H."/>
            <person name="Willows R.D."/>
            <person name="Chen M."/>
        </authorList>
    </citation>
    <scope>NUCLEOTIDE SEQUENCE [LARGE SCALE GENOMIC DNA]</scope>
    <source>
        <strain evidence="4 5">C2206</strain>
    </source>
</reference>
<accession>A0A1Z3HI70</accession>
<dbReference type="GO" id="GO:0008977">
    <property type="term" value="F:prephenate dehydrogenase (NAD+) activity"/>
    <property type="evidence" value="ECO:0007669"/>
    <property type="project" value="UniProtKB-EC"/>
</dbReference>
<dbReference type="Pfam" id="PF20463">
    <property type="entry name" value="PDH_C"/>
    <property type="match status" value="1"/>
</dbReference>
<keyword evidence="5" id="KW-1185">Reference proteome</keyword>
<dbReference type="AlphaFoldDB" id="A0A1Z3HI70"/>
<dbReference type="KEGG" id="hhg:XM38_009440"/>
<dbReference type="SUPFAM" id="SSF48179">
    <property type="entry name" value="6-phosphogluconate dehydrogenase C-terminal domain-like"/>
    <property type="match status" value="1"/>
</dbReference>
<evidence type="ECO:0000256" key="2">
    <source>
        <dbReference type="ARBA" id="ARBA00023002"/>
    </source>
</evidence>
<dbReference type="InterPro" id="IPR046825">
    <property type="entry name" value="PDH_C"/>
</dbReference>
<dbReference type="FunFam" id="3.40.50.720:FF:000208">
    <property type="entry name" value="Prephenate dehydrogenase"/>
    <property type="match status" value="1"/>
</dbReference>
<feature type="domain" description="Prephenate/arogenate dehydrogenase" evidence="3">
    <location>
        <begin position="1"/>
        <end position="285"/>
    </location>
</feature>
<evidence type="ECO:0000256" key="1">
    <source>
        <dbReference type="ARBA" id="ARBA00007964"/>
    </source>
</evidence>
<dbReference type="Gene3D" id="3.40.50.720">
    <property type="entry name" value="NAD(P)-binding Rossmann-like Domain"/>
    <property type="match status" value="1"/>
</dbReference>
<dbReference type="Pfam" id="PF02153">
    <property type="entry name" value="PDH_N"/>
    <property type="match status" value="1"/>
</dbReference>
<proteinExistence type="inferred from homology"/>
<dbReference type="SUPFAM" id="SSF51735">
    <property type="entry name" value="NAD(P)-binding Rossmann-fold domains"/>
    <property type="match status" value="1"/>
</dbReference>
<dbReference type="GO" id="GO:0004665">
    <property type="term" value="F:prephenate dehydrogenase (NADP+) activity"/>
    <property type="evidence" value="ECO:0007669"/>
    <property type="project" value="InterPro"/>
</dbReference>
<dbReference type="PANTHER" id="PTHR21363:SF0">
    <property type="entry name" value="PREPHENATE DEHYDROGENASE [NADP(+)]"/>
    <property type="match status" value="1"/>
</dbReference>
<dbReference type="PROSITE" id="PS51176">
    <property type="entry name" value="PDH_ADH"/>
    <property type="match status" value="1"/>
</dbReference>
<dbReference type="OrthoDB" id="9802008at2"/>
<keyword evidence="2 4" id="KW-0560">Oxidoreductase</keyword>
<dbReference type="Proteomes" id="UP000191901">
    <property type="component" value="Chromosome"/>
</dbReference>
<gene>
    <name evidence="4" type="primary">tyrA</name>
    <name evidence="4" type="ORF">XM38_009440</name>
</gene>
<dbReference type="RefSeq" id="WP_080809313.1">
    <property type="nucleotide sequence ID" value="NZ_CP021983.2"/>
</dbReference>
<dbReference type="STRING" id="1641165.XM38_11695"/>
<evidence type="ECO:0000313" key="4">
    <source>
        <dbReference type="EMBL" id="ASC70014.1"/>
    </source>
</evidence>
<protein>
    <submittedName>
        <fullName evidence="4">Prephenate dehydrogenase</fullName>
        <ecNumber evidence="4">1.3.1.12</ecNumber>
    </submittedName>
</protein>
<sequence>MKIGIVGLGLIGGSLGLDLRRQGHWVAGVARRPQLCEAAVAHQVADQASCNLSSLADVDVVFVCTPIAAIEPTVVELVAHLRSSTIITDVGSVKGSVVVAATRHWPRFVGGHPMAGKTQSGLMAAQPQLFVQRAYVLTPLEITPLDAVDTVAALAEQVGAVVYRCAPTVHDQAVAWISHLPVMVSSSLIRACCQEPDPTVLTLAQRFASSGFRDTSRVGGGVPELGLMMARFNRQELLRSLQGYRQQLDAVMDWIETENWPALEQHLHQTQRARPAFVEEKPQSDPS</sequence>
<dbReference type="EC" id="1.3.1.12" evidence="4"/>
<dbReference type="Gene3D" id="1.10.3660.10">
    <property type="entry name" value="6-phosphogluconate dehydrogenase C-terminal like domain"/>
    <property type="match status" value="1"/>
</dbReference>
<organism evidence="4 5">
    <name type="scientific">Halomicronema hongdechloris C2206</name>
    <dbReference type="NCBI Taxonomy" id="1641165"/>
    <lineage>
        <taxon>Bacteria</taxon>
        <taxon>Bacillati</taxon>
        <taxon>Cyanobacteriota</taxon>
        <taxon>Cyanophyceae</taxon>
        <taxon>Nodosilineales</taxon>
        <taxon>Nodosilineaceae</taxon>
        <taxon>Halomicronema</taxon>
    </lineage>
</organism>
<dbReference type="PANTHER" id="PTHR21363">
    <property type="entry name" value="PREPHENATE DEHYDROGENASE"/>
    <property type="match status" value="1"/>
</dbReference>
<dbReference type="InterPro" id="IPR046826">
    <property type="entry name" value="PDH_N"/>
</dbReference>